<organism evidence="3">
    <name type="scientific">Thrips palmi</name>
    <name type="common">Melon thrips</name>
    <dbReference type="NCBI Taxonomy" id="161013"/>
    <lineage>
        <taxon>Eukaryota</taxon>
        <taxon>Metazoa</taxon>
        <taxon>Ecdysozoa</taxon>
        <taxon>Arthropoda</taxon>
        <taxon>Hexapoda</taxon>
        <taxon>Insecta</taxon>
        <taxon>Pterygota</taxon>
        <taxon>Neoptera</taxon>
        <taxon>Paraneoptera</taxon>
        <taxon>Thysanoptera</taxon>
        <taxon>Terebrantia</taxon>
        <taxon>Thripoidea</taxon>
        <taxon>Thripidae</taxon>
        <taxon>Thrips</taxon>
    </lineage>
</organism>
<protein>
    <submittedName>
        <fullName evidence="3">Uncharacterized protein LOC117642196</fullName>
    </submittedName>
</protein>
<gene>
    <name evidence="3" type="primary">LOC117642196</name>
</gene>
<feature type="compositionally biased region" description="Polar residues" evidence="1">
    <location>
        <begin position="29"/>
        <end position="47"/>
    </location>
</feature>
<accession>A0A6P8Y8Q5</accession>
<feature type="compositionally biased region" description="Basic residues" evidence="1">
    <location>
        <begin position="103"/>
        <end position="112"/>
    </location>
</feature>
<dbReference type="KEGG" id="tpal:117642196"/>
<name>A0A6P8Y8Q5_THRPL</name>
<evidence type="ECO:0000313" key="3">
    <source>
        <dbReference type="RefSeq" id="XP_034236023.1"/>
    </source>
</evidence>
<evidence type="ECO:0000256" key="1">
    <source>
        <dbReference type="SAM" id="MobiDB-lite"/>
    </source>
</evidence>
<dbReference type="Proteomes" id="UP000515158">
    <property type="component" value="Unplaced"/>
</dbReference>
<sequence length="203" mass="22802">MQAEVDTDDEGYEGPLVLDLDEDALKDNLTYSQDQQQNDTLTQSPQENGLKGLEAIEQLDLKVKELSSQVGRILSQAKSFHSPKTQTSRNSALPNALHDTRKTLKRGRKPKPNPRGVKLFRSCPICSKQQLSTNLTRHLRGYHGVEDVARLSSLSTKASMQAQCTEVPFHDLPKIIQANWTDKGTRNDALNFLKKYNLSVKED</sequence>
<proteinExistence type="predicted"/>
<feature type="region of interest" description="Disordered" evidence="1">
    <location>
        <begin position="77"/>
        <end position="118"/>
    </location>
</feature>
<feature type="compositionally biased region" description="Polar residues" evidence="1">
    <location>
        <begin position="77"/>
        <end position="93"/>
    </location>
</feature>
<feature type="region of interest" description="Disordered" evidence="1">
    <location>
        <begin position="1"/>
        <end position="49"/>
    </location>
</feature>
<evidence type="ECO:0000313" key="2">
    <source>
        <dbReference type="Proteomes" id="UP000515158"/>
    </source>
</evidence>
<dbReference type="InParanoid" id="A0A6P8Y8Q5"/>
<reference evidence="3" key="1">
    <citation type="submission" date="2025-08" db="UniProtKB">
        <authorList>
            <consortium name="RefSeq"/>
        </authorList>
    </citation>
    <scope>IDENTIFICATION</scope>
    <source>
        <tissue evidence="3">Total insect</tissue>
    </source>
</reference>
<keyword evidence="2" id="KW-1185">Reference proteome</keyword>
<dbReference type="RefSeq" id="XP_034236023.1">
    <property type="nucleotide sequence ID" value="XM_034380132.1"/>
</dbReference>
<dbReference type="AlphaFoldDB" id="A0A6P8Y8Q5"/>
<dbReference type="GeneID" id="117642196"/>
<feature type="compositionally biased region" description="Acidic residues" evidence="1">
    <location>
        <begin position="1"/>
        <end position="12"/>
    </location>
</feature>